<keyword evidence="3" id="KW-0862">Zinc</keyword>
<dbReference type="PRINTS" id="PR01407">
    <property type="entry name" value="BUTYPHLNCDUF"/>
</dbReference>
<evidence type="ECO:0000256" key="2">
    <source>
        <dbReference type="ARBA" id="ARBA00022771"/>
    </source>
</evidence>
<keyword evidence="1" id="KW-0479">Metal-binding</keyword>
<dbReference type="PROSITE" id="PS00518">
    <property type="entry name" value="ZF_RING_1"/>
    <property type="match status" value="1"/>
</dbReference>
<dbReference type="AlphaFoldDB" id="A0A6J2W5Z3"/>
<dbReference type="PROSITE" id="PS50188">
    <property type="entry name" value="B302_SPRY"/>
    <property type="match status" value="1"/>
</dbReference>
<feature type="domain" description="B box-type" evidence="7">
    <location>
        <begin position="86"/>
        <end position="127"/>
    </location>
</feature>
<evidence type="ECO:0000256" key="1">
    <source>
        <dbReference type="ARBA" id="ARBA00022723"/>
    </source>
</evidence>
<dbReference type="InParanoid" id="A0A6J2W5Z3"/>
<dbReference type="GO" id="GO:0008270">
    <property type="term" value="F:zinc ion binding"/>
    <property type="evidence" value="ECO:0007669"/>
    <property type="project" value="UniProtKB-KW"/>
</dbReference>
<proteinExistence type="predicted"/>
<dbReference type="InterPro" id="IPR003879">
    <property type="entry name" value="Butyrophylin_SPRY"/>
</dbReference>
<gene>
    <name evidence="10" type="primary">LOC115820132</name>
</gene>
<evidence type="ECO:0000313" key="9">
    <source>
        <dbReference type="Proteomes" id="UP000504632"/>
    </source>
</evidence>
<dbReference type="Pfam" id="PF13920">
    <property type="entry name" value="zf-C3HC4_3"/>
    <property type="match status" value="1"/>
</dbReference>
<dbReference type="Gene3D" id="3.30.40.10">
    <property type="entry name" value="Zinc/RING finger domain, C3HC4 (zinc finger)"/>
    <property type="match status" value="1"/>
</dbReference>
<dbReference type="InterPro" id="IPR003877">
    <property type="entry name" value="SPRY_dom"/>
</dbReference>
<protein>
    <submittedName>
        <fullName evidence="10">E3 ubiquitin-protein ligase TRIM39-like</fullName>
    </submittedName>
</protein>
<dbReference type="InterPro" id="IPR043136">
    <property type="entry name" value="B30.2/SPRY_sf"/>
</dbReference>
<dbReference type="SMART" id="SM00449">
    <property type="entry name" value="SPRY"/>
    <property type="match status" value="1"/>
</dbReference>
<dbReference type="SUPFAM" id="SSF57850">
    <property type="entry name" value="RING/U-box"/>
    <property type="match status" value="1"/>
</dbReference>
<dbReference type="PROSITE" id="PS50089">
    <property type="entry name" value="ZF_RING_2"/>
    <property type="match status" value="1"/>
</dbReference>
<dbReference type="InterPro" id="IPR013083">
    <property type="entry name" value="Znf_RING/FYVE/PHD"/>
</dbReference>
<dbReference type="InterPro" id="IPR001841">
    <property type="entry name" value="Znf_RING"/>
</dbReference>
<reference evidence="10" key="1">
    <citation type="submission" date="2025-08" db="UniProtKB">
        <authorList>
            <consortium name="RefSeq"/>
        </authorList>
    </citation>
    <scope>IDENTIFICATION</scope>
</reference>
<dbReference type="InterPro" id="IPR000315">
    <property type="entry name" value="Znf_B-box"/>
</dbReference>
<dbReference type="OrthoDB" id="6105938at2759"/>
<evidence type="ECO:0000259" key="8">
    <source>
        <dbReference type="PROSITE" id="PS50188"/>
    </source>
</evidence>
<dbReference type="Gene3D" id="2.60.120.920">
    <property type="match status" value="1"/>
</dbReference>
<dbReference type="Proteomes" id="UP000504632">
    <property type="component" value="Chromosome 9"/>
</dbReference>
<name>A0A6J2W5Z3_CHACN</name>
<feature type="coiled-coil region" evidence="5">
    <location>
        <begin position="170"/>
        <end position="227"/>
    </location>
</feature>
<evidence type="ECO:0000256" key="3">
    <source>
        <dbReference type="ARBA" id="ARBA00022833"/>
    </source>
</evidence>
<organism evidence="9 10">
    <name type="scientific">Chanos chanos</name>
    <name type="common">Milkfish</name>
    <name type="synonym">Mugil chanos</name>
    <dbReference type="NCBI Taxonomy" id="29144"/>
    <lineage>
        <taxon>Eukaryota</taxon>
        <taxon>Metazoa</taxon>
        <taxon>Chordata</taxon>
        <taxon>Craniata</taxon>
        <taxon>Vertebrata</taxon>
        <taxon>Euteleostomi</taxon>
        <taxon>Actinopterygii</taxon>
        <taxon>Neopterygii</taxon>
        <taxon>Teleostei</taxon>
        <taxon>Ostariophysi</taxon>
        <taxon>Gonorynchiformes</taxon>
        <taxon>Chanidae</taxon>
        <taxon>Chanos</taxon>
    </lineage>
</organism>
<dbReference type="RefSeq" id="XP_030639472.1">
    <property type="nucleotide sequence ID" value="XM_030783612.1"/>
</dbReference>
<accession>A0A6J2W5Z3</accession>
<dbReference type="InterPro" id="IPR006574">
    <property type="entry name" value="PRY"/>
</dbReference>
<dbReference type="Pfam" id="PF00643">
    <property type="entry name" value="zf-B_box"/>
    <property type="match status" value="1"/>
</dbReference>
<feature type="domain" description="B30.2/SPRY" evidence="8">
    <location>
        <begin position="274"/>
        <end position="464"/>
    </location>
</feature>
<dbReference type="Pfam" id="PF00622">
    <property type="entry name" value="SPRY"/>
    <property type="match status" value="1"/>
</dbReference>
<dbReference type="SUPFAM" id="SSF49899">
    <property type="entry name" value="Concanavalin A-like lectins/glucanases"/>
    <property type="match status" value="1"/>
</dbReference>
<evidence type="ECO:0000256" key="5">
    <source>
        <dbReference type="SAM" id="Coils"/>
    </source>
</evidence>
<evidence type="ECO:0000259" key="6">
    <source>
        <dbReference type="PROSITE" id="PS50089"/>
    </source>
</evidence>
<dbReference type="SMART" id="SM00336">
    <property type="entry name" value="BBOX"/>
    <property type="match status" value="1"/>
</dbReference>
<dbReference type="FunFam" id="2.60.120.920:FF:000004">
    <property type="entry name" value="Butyrophilin subfamily 1 member A1"/>
    <property type="match status" value="1"/>
</dbReference>
<keyword evidence="9" id="KW-1185">Reference proteome</keyword>
<dbReference type="Pfam" id="PF13765">
    <property type="entry name" value="PRY"/>
    <property type="match status" value="1"/>
</dbReference>
<dbReference type="InterPro" id="IPR050143">
    <property type="entry name" value="TRIM/RBCC"/>
</dbReference>
<dbReference type="InterPro" id="IPR013320">
    <property type="entry name" value="ConA-like_dom_sf"/>
</dbReference>
<dbReference type="PANTHER" id="PTHR24103">
    <property type="entry name" value="E3 UBIQUITIN-PROTEIN LIGASE TRIM"/>
    <property type="match status" value="1"/>
</dbReference>
<dbReference type="SMART" id="SM00589">
    <property type="entry name" value="PRY"/>
    <property type="match status" value="1"/>
</dbReference>
<evidence type="ECO:0000313" key="10">
    <source>
        <dbReference type="RefSeq" id="XP_030639472.1"/>
    </source>
</evidence>
<dbReference type="InterPro" id="IPR017907">
    <property type="entry name" value="Znf_RING_CS"/>
</dbReference>
<dbReference type="GeneID" id="115820132"/>
<evidence type="ECO:0000256" key="4">
    <source>
        <dbReference type="PROSITE-ProRule" id="PRU00024"/>
    </source>
</evidence>
<dbReference type="Gene3D" id="3.30.160.60">
    <property type="entry name" value="Classic Zinc Finger"/>
    <property type="match status" value="1"/>
</dbReference>
<dbReference type="SUPFAM" id="SSF57845">
    <property type="entry name" value="B-box zinc-binding domain"/>
    <property type="match status" value="1"/>
</dbReference>
<feature type="domain" description="RING-type" evidence="6">
    <location>
        <begin position="14"/>
        <end position="54"/>
    </location>
</feature>
<keyword evidence="2 4" id="KW-0863">Zinc-finger</keyword>
<dbReference type="InterPro" id="IPR001870">
    <property type="entry name" value="B30.2/SPRY"/>
</dbReference>
<dbReference type="CDD" id="cd12893">
    <property type="entry name" value="SPRY_PRY_TRIM35"/>
    <property type="match status" value="1"/>
</dbReference>
<keyword evidence="5" id="KW-0175">Coiled coil</keyword>
<dbReference type="SMART" id="SM00184">
    <property type="entry name" value="RING"/>
    <property type="match status" value="1"/>
</dbReference>
<evidence type="ECO:0000259" key="7">
    <source>
        <dbReference type="PROSITE" id="PS50119"/>
    </source>
</evidence>
<dbReference type="PROSITE" id="PS50119">
    <property type="entry name" value="ZF_BBOX"/>
    <property type="match status" value="1"/>
</dbReference>
<sequence>MASNSSFMGEDLICPVCRDVFRDPVLLSCSHSLCDVCLKRFWEIKGFQDCPVCRRRSSKSDPPKNLALKNLCETFLQVRSYGDPSMSEELCSLHSERLKLFCLVEKQPVCVVCRDSKKHKNHECCPIDEVVEDQKKKLRSALEPLQKKMKKFKEVKLTCDKSAQLIKIQAQNTEQQIKEEFERLHQFLRDEEEARIAALREEEEQKIRMMKEKIDGLSREISSLSHTIRVIDEVLNAGDILLVQNFNVTMKKAQCTLQDPQTLSGALIDVAKHLGNLKFRVWEKMQEIIQYTPVTLDPNTAHPRLGLSGDLTSVRYTDDRKRLPDNPERFDYAFILGSEGFNSGSHCWNVDVDDSTDWILGVINKSVRRKGNAFVTGLSCVGYFNDEYKSRTPGQSVTPFSVTKKPQRVRVHLDWDRGKLSFYDPLNNKHIHTLKHTFTERVFPFFCNYDQVTPLRILPVPFSVNVKLHKKS</sequence>